<dbReference type="InterPro" id="IPR013525">
    <property type="entry name" value="ABC2_TM"/>
</dbReference>
<dbReference type="GO" id="GO:0016020">
    <property type="term" value="C:membrane"/>
    <property type="evidence" value="ECO:0007669"/>
    <property type="project" value="UniProtKB-SubCell"/>
</dbReference>
<gene>
    <name evidence="7" type="ORF">P4G45_02545</name>
    <name evidence="8" type="ORF">P8936_02520</name>
</gene>
<evidence type="ECO:0000256" key="1">
    <source>
        <dbReference type="ARBA" id="ARBA00004141"/>
    </source>
</evidence>
<keyword evidence="3 5" id="KW-1133">Transmembrane helix</keyword>
<sequence length="412" mass="45336">MHNVWLIAKREYLERIRTKAFLFFTIIFPLLMGGGIIVDAITTTHARATSHIAVVSHDQQLATDLQAELESGKDSTMTVDVISPPGTDTRAVLDGELADKNLDGYLWITPATQSNARPSFAYTPRSARDVSTRNAISSALRAVLLREHLAHQGMVASDVNSLMQPVEVDSTQAGKNADTTSTYIAIYVLFFLMYFVIMLYGMNVARSIIEEKTSRVFEVLLATIKPEEMMAGKMIGVGSVGLTQVFIWLIAAILLTSTSLVSSIAGGNVHVTLSAMQIIFFVVYFVLGFMLYASIAAALGAMTNSEQELQQLNMFLVMPLACCFFAMGIIVSNPNSVLSTVLSLIPFMTPLIMYLRISLATPPMWQIALSVALMVATIYGILWVASRIYRVGILMYGKKPTVSEILRWLKYS</sequence>
<evidence type="ECO:0000313" key="8">
    <source>
        <dbReference type="EMBL" id="XBH14049.1"/>
    </source>
</evidence>
<dbReference type="AlphaFoldDB" id="A0AAU7CZS7"/>
<comment type="subcellular location">
    <subcellularLocation>
        <location evidence="1">Membrane</location>
        <topology evidence="1">Multi-pass membrane protein</topology>
    </subcellularLocation>
</comment>
<feature type="transmembrane region" description="Helical" evidence="5">
    <location>
        <begin position="275"/>
        <end position="300"/>
    </location>
</feature>
<accession>A0AAU7D9U8</accession>
<accession>A0AAU7CZS7</accession>
<dbReference type="GO" id="GO:0140359">
    <property type="term" value="F:ABC-type transporter activity"/>
    <property type="evidence" value="ECO:0007669"/>
    <property type="project" value="InterPro"/>
</dbReference>
<name>A0AAU7CZS7_9BACT</name>
<dbReference type="EMBL" id="CP121194">
    <property type="protein sequence ID" value="XBH10620.1"/>
    <property type="molecule type" value="Genomic_DNA"/>
</dbReference>
<feature type="domain" description="ABC-2 type transporter transmembrane" evidence="6">
    <location>
        <begin position="19"/>
        <end position="385"/>
    </location>
</feature>
<keyword evidence="4 5" id="KW-0472">Membrane</keyword>
<feature type="transmembrane region" description="Helical" evidence="5">
    <location>
        <begin position="234"/>
        <end position="255"/>
    </location>
</feature>
<organism evidence="7">
    <name type="scientific">Edaphobacter paludis</name>
    <dbReference type="NCBI Taxonomy" id="3035702"/>
    <lineage>
        <taxon>Bacteria</taxon>
        <taxon>Pseudomonadati</taxon>
        <taxon>Acidobacteriota</taxon>
        <taxon>Terriglobia</taxon>
        <taxon>Terriglobales</taxon>
        <taxon>Acidobacteriaceae</taxon>
        <taxon>Edaphobacter</taxon>
    </lineage>
</organism>
<dbReference type="PANTHER" id="PTHR43471:SF3">
    <property type="entry name" value="ABC TRANSPORTER PERMEASE PROTEIN NATB"/>
    <property type="match status" value="1"/>
</dbReference>
<protein>
    <submittedName>
        <fullName evidence="7">ABC transporter permease</fullName>
    </submittedName>
</protein>
<feature type="transmembrane region" description="Helical" evidence="5">
    <location>
        <begin position="367"/>
        <end position="389"/>
    </location>
</feature>
<feature type="transmembrane region" description="Helical" evidence="5">
    <location>
        <begin position="184"/>
        <end position="205"/>
    </location>
</feature>
<dbReference type="RefSeq" id="WP_348268126.1">
    <property type="nucleotide sequence ID" value="NZ_CP121194.1"/>
</dbReference>
<dbReference type="PANTHER" id="PTHR43471">
    <property type="entry name" value="ABC TRANSPORTER PERMEASE"/>
    <property type="match status" value="1"/>
</dbReference>
<feature type="transmembrane region" description="Helical" evidence="5">
    <location>
        <begin position="312"/>
        <end position="331"/>
    </location>
</feature>
<evidence type="ECO:0000256" key="5">
    <source>
        <dbReference type="SAM" id="Phobius"/>
    </source>
</evidence>
<feature type="transmembrane region" description="Helical" evidence="5">
    <location>
        <begin position="21"/>
        <end position="41"/>
    </location>
</feature>
<evidence type="ECO:0000313" key="7">
    <source>
        <dbReference type="EMBL" id="XBH10620.1"/>
    </source>
</evidence>
<dbReference type="KEGG" id="epl:P4G45_02545"/>
<evidence type="ECO:0000259" key="6">
    <source>
        <dbReference type="Pfam" id="PF12698"/>
    </source>
</evidence>
<proteinExistence type="predicted"/>
<evidence type="ECO:0000256" key="2">
    <source>
        <dbReference type="ARBA" id="ARBA00022692"/>
    </source>
</evidence>
<reference evidence="7" key="1">
    <citation type="submission" date="2023-03" db="EMBL/GenBank/DDBJ databases">
        <title>Edaphobacter sp.</title>
        <authorList>
            <person name="Huber K.J."/>
            <person name="Papendorf J."/>
            <person name="Pilke C."/>
            <person name="Bunk B."/>
            <person name="Sproeer C."/>
            <person name="Pester M."/>
        </authorList>
    </citation>
    <scope>NUCLEOTIDE SEQUENCE</scope>
    <source>
        <strain evidence="7">DSM 109919</strain>
        <strain evidence="8">DSM 109920</strain>
    </source>
</reference>
<evidence type="ECO:0000256" key="3">
    <source>
        <dbReference type="ARBA" id="ARBA00022989"/>
    </source>
</evidence>
<dbReference type="Pfam" id="PF12698">
    <property type="entry name" value="ABC2_membrane_3"/>
    <property type="match status" value="1"/>
</dbReference>
<evidence type="ECO:0000256" key="4">
    <source>
        <dbReference type="ARBA" id="ARBA00023136"/>
    </source>
</evidence>
<keyword evidence="2 5" id="KW-0812">Transmembrane</keyword>
<dbReference type="EMBL" id="CP121195">
    <property type="protein sequence ID" value="XBH14049.1"/>
    <property type="molecule type" value="Genomic_DNA"/>
</dbReference>
<feature type="transmembrane region" description="Helical" evidence="5">
    <location>
        <begin position="337"/>
        <end position="355"/>
    </location>
</feature>